<proteinExistence type="inferred from homology"/>
<dbReference type="AlphaFoldDB" id="E3G468"/>
<dbReference type="Gene3D" id="3.30.70.1300">
    <property type="entry name" value="VC0467-like domains"/>
    <property type="match status" value="1"/>
</dbReference>
<dbReference type="PANTHER" id="PTHR30327">
    <property type="entry name" value="UNCHARACTERIZED PROTEIN YQGE"/>
    <property type="match status" value="1"/>
</dbReference>
<dbReference type="HOGENOM" id="CLU_057596_1_1_6"/>
<dbReference type="InterPro" id="IPR003774">
    <property type="entry name" value="AlgH-like"/>
</dbReference>
<reference evidence="4" key="1">
    <citation type="submission" date="2010-10" db="EMBL/GenBank/DDBJ databases">
        <title>Complete sequence of Enterobacter cloacae SCF1.</title>
        <authorList>
            <consortium name="US DOE Joint Genome Institute"/>
            <person name="Lucas S."/>
            <person name="Copeland A."/>
            <person name="Lapidus A."/>
            <person name="Cheng J.-F."/>
            <person name="Bruce D."/>
            <person name="Goodwin L."/>
            <person name="Pitluck S."/>
            <person name="Davenport K."/>
            <person name="Detter J.C."/>
            <person name="Han C."/>
            <person name="Tapia R."/>
            <person name="Land M."/>
            <person name="Hauser L."/>
            <person name="Chang Y.-J."/>
            <person name="Jeffries C."/>
            <person name="Kyrpides N."/>
            <person name="Ivanova N."/>
            <person name="Mikhailova N."/>
            <person name="DeAngelis K."/>
            <person name="Arkin A.P."/>
            <person name="Chivian D."/>
            <person name="Edwards B."/>
            <person name="Woo H."/>
            <person name="Hazen T.C."/>
            <person name="Woyke T."/>
        </authorList>
    </citation>
    <scope>NUCLEOTIDE SEQUENCE [LARGE SCALE GENOMIC DNA]</scope>
    <source>
        <strain evidence="4">SCF1</strain>
    </source>
</reference>
<sequence>MPSELDSTQVSPHTGCCFLNQETEPLTMNLQHHFLIAMPALQDPMFRRSVVYICEYNDDGAMGIIINKPMENLKVEGILEKLKIAPESRDPAIKLDKPVMLGGPLAEDRGFILHTPPAMFSSSIRISDNTVITTSRDVLETLGTAGQPSEVLVALGYASWEKGQLEQEILDNTWLTAPADMNILFKTPIADRWRDAAKLIGIDIQTMPGVAGHA</sequence>
<dbReference type="HAMAP" id="MF_00758">
    <property type="entry name" value="UPF0301"/>
    <property type="match status" value="1"/>
</dbReference>
<reference evidence="3 4" key="2">
    <citation type="journal article" date="2011" name="Stand. Genomic Sci.">
        <title>Complete genome sequence of 'Enterobacter lignolyticus' SCF1.</title>
        <authorList>
            <person name="Deangelis K.M."/>
            <person name="D'Haeseleer P."/>
            <person name="Chivian D."/>
            <person name="Fortney J.L."/>
            <person name="Khudyakov J."/>
            <person name="Simmons B."/>
            <person name="Woo H."/>
            <person name="Arkin A.P."/>
            <person name="Davenport K.W."/>
            <person name="Goodwin L."/>
            <person name="Chen A."/>
            <person name="Ivanova N."/>
            <person name="Kyrpides N.C."/>
            <person name="Mavromatis K."/>
            <person name="Woyke T."/>
            <person name="Hazen T.C."/>
        </authorList>
    </citation>
    <scope>NUCLEOTIDE SEQUENCE [LARGE SCALE GENOMIC DNA]</scope>
    <source>
        <strain evidence="3 4">SCF1</strain>
    </source>
</reference>
<dbReference type="Pfam" id="PF02622">
    <property type="entry name" value="DUF179"/>
    <property type="match status" value="1"/>
</dbReference>
<evidence type="ECO:0000313" key="3">
    <source>
        <dbReference type="EMBL" id="ADO47083.1"/>
    </source>
</evidence>
<gene>
    <name evidence="3" type="ordered locus">Entcl_0808</name>
</gene>
<dbReference type="eggNOG" id="COG1678">
    <property type="taxonomic scope" value="Bacteria"/>
</dbReference>
<organism evidence="3 4">
    <name type="scientific">Enterobacter lignolyticus (strain SCF1)</name>
    <dbReference type="NCBI Taxonomy" id="701347"/>
    <lineage>
        <taxon>Bacteria</taxon>
        <taxon>Pseudomonadati</taxon>
        <taxon>Pseudomonadota</taxon>
        <taxon>Gammaproteobacteria</taxon>
        <taxon>Enterobacterales</taxon>
        <taxon>Enterobacteriaceae</taxon>
        <taxon>Pluralibacter</taxon>
    </lineage>
</organism>
<dbReference type="STRING" id="701347.Entcl_0808"/>
<dbReference type="GO" id="GO:0005829">
    <property type="term" value="C:cytosol"/>
    <property type="evidence" value="ECO:0007669"/>
    <property type="project" value="TreeGrafter"/>
</dbReference>
<evidence type="ECO:0000256" key="2">
    <source>
        <dbReference type="HAMAP-Rule" id="MF_00758"/>
    </source>
</evidence>
<protein>
    <recommendedName>
        <fullName evidence="2">UPF0301 protein Entcl_0808</fullName>
    </recommendedName>
</protein>
<comment type="similarity">
    <text evidence="1 2">Belongs to the UPF0301 (AlgH) family.</text>
</comment>
<dbReference type="EMBL" id="CP002272">
    <property type="protein sequence ID" value="ADO47083.1"/>
    <property type="molecule type" value="Genomic_DNA"/>
</dbReference>
<name>E3G468_ENTLS</name>
<dbReference type="Proteomes" id="UP000006872">
    <property type="component" value="Chromosome"/>
</dbReference>
<dbReference type="PANTHER" id="PTHR30327:SF1">
    <property type="entry name" value="UPF0301 PROTEIN YQGE"/>
    <property type="match status" value="1"/>
</dbReference>
<accession>E3G468</accession>
<dbReference type="Gene3D" id="3.40.1740.10">
    <property type="entry name" value="VC0467-like"/>
    <property type="match status" value="1"/>
</dbReference>
<keyword evidence="4" id="KW-1185">Reference proteome</keyword>
<evidence type="ECO:0000313" key="4">
    <source>
        <dbReference type="Proteomes" id="UP000006872"/>
    </source>
</evidence>
<dbReference type="SUPFAM" id="SSF143456">
    <property type="entry name" value="VC0467-like"/>
    <property type="match status" value="1"/>
</dbReference>
<dbReference type="KEGG" id="esc:Entcl_0808"/>
<evidence type="ECO:0000256" key="1">
    <source>
        <dbReference type="ARBA" id="ARBA00009600"/>
    </source>
</evidence>
<dbReference type="NCBIfam" id="NF001266">
    <property type="entry name" value="PRK00228.1-1"/>
    <property type="match status" value="1"/>
</dbReference>